<dbReference type="InterPro" id="IPR006135">
    <property type="entry name" value="T3SS_substrate_exporter"/>
</dbReference>
<keyword evidence="2" id="KW-0966">Cell projection</keyword>
<dbReference type="InterPro" id="IPR029025">
    <property type="entry name" value="T3SS_substrate_exporter_C"/>
</dbReference>
<accession>A0A6L3V6M5</accession>
<dbReference type="AlphaFoldDB" id="A0A6L3V6M5"/>
<proteinExistence type="predicted"/>
<dbReference type="Proteomes" id="UP000481030">
    <property type="component" value="Unassembled WGS sequence"/>
</dbReference>
<dbReference type="OrthoDB" id="9810419at2"/>
<sequence>MIPRQNIRKPFIGPSLANPYNNDEERNSTNEAEQFAQKMIDAAQKGNIQIQEDPTLLKHLIKVNLGDSVPPQLYGLISEILYFMKEIEKE</sequence>
<comment type="caution">
    <text evidence="2">The sequence shown here is derived from an EMBL/GenBank/DDBJ whole genome shotgun (WGS) entry which is preliminary data.</text>
</comment>
<keyword evidence="2" id="KW-0969">Cilium</keyword>
<evidence type="ECO:0000313" key="2">
    <source>
        <dbReference type="EMBL" id="KAB2336798.1"/>
    </source>
</evidence>
<name>A0A6L3V6M5_9BACI</name>
<keyword evidence="2" id="KW-0282">Flagellum</keyword>
<gene>
    <name evidence="2" type="ORF">F7731_10640</name>
</gene>
<dbReference type="Gene3D" id="3.40.1690.10">
    <property type="entry name" value="secretion proteins EscU"/>
    <property type="match status" value="1"/>
</dbReference>
<dbReference type="EMBL" id="WBOS01000003">
    <property type="protein sequence ID" value="KAB2336798.1"/>
    <property type="molecule type" value="Genomic_DNA"/>
</dbReference>
<reference evidence="2 3" key="1">
    <citation type="journal article" date="2016" name="Antonie Van Leeuwenhoek">
        <title>Bacillus depressus sp. nov., isolated from soil of a sunflower field.</title>
        <authorList>
            <person name="Wei X."/>
            <person name="Xin D."/>
            <person name="Xin Y."/>
            <person name="Zhang H."/>
            <person name="Wang T."/>
            <person name="Zhang J."/>
        </authorList>
    </citation>
    <scope>NUCLEOTIDE SEQUENCE [LARGE SCALE GENOMIC DNA]</scope>
    <source>
        <strain evidence="2 3">BZ1</strain>
    </source>
</reference>
<feature type="region of interest" description="Disordered" evidence="1">
    <location>
        <begin position="1"/>
        <end position="31"/>
    </location>
</feature>
<keyword evidence="3" id="KW-1185">Reference proteome</keyword>
<dbReference type="GO" id="GO:0016020">
    <property type="term" value="C:membrane"/>
    <property type="evidence" value="ECO:0007669"/>
    <property type="project" value="InterPro"/>
</dbReference>
<dbReference type="GO" id="GO:0009306">
    <property type="term" value="P:protein secretion"/>
    <property type="evidence" value="ECO:0007669"/>
    <property type="project" value="InterPro"/>
</dbReference>
<organism evidence="2 3">
    <name type="scientific">Cytobacillus depressus</name>
    <dbReference type="NCBI Taxonomy" id="1602942"/>
    <lineage>
        <taxon>Bacteria</taxon>
        <taxon>Bacillati</taxon>
        <taxon>Bacillota</taxon>
        <taxon>Bacilli</taxon>
        <taxon>Bacillales</taxon>
        <taxon>Bacillaceae</taxon>
        <taxon>Cytobacillus</taxon>
    </lineage>
</organism>
<dbReference type="Pfam" id="PF01312">
    <property type="entry name" value="Bac_export_2"/>
    <property type="match status" value="1"/>
</dbReference>
<dbReference type="SUPFAM" id="SSF160544">
    <property type="entry name" value="EscU C-terminal domain-like"/>
    <property type="match status" value="1"/>
</dbReference>
<dbReference type="RefSeq" id="WP_151534754.1">
    <property type="nucleotide sequence ID" value="NZ_WBOS01000003.1"/>
</dbReference>
<evidence type="ECO:0000313" key="3">
    <source>
        <dbReference type="Proteomes" id="UP000481030"/>
    </source>
</evidence>
<protein>
    <submittedName>
        <fullName evidence="2">Flagellar biosynthesis protein FlhS</fullName>
    </submittedName>
</protein>
<evidence type="ECO:0000256" key="1">
    <source>
        <dbReference type="SAM" id="MobiDB-lite"/>
    </source>
</evidence>